<sequence length="41" mass="4831">AQGPWSCWGEWWRVVGRVGERQEVRKVGERSCRVMVGKQEE</sequence>
<evidence type="ECO:0000313" key="1">
    <source>
        <dbReference type="EMBL" id="GFC98972.1"/>
    </source>
</evidence>
<protein>
    <submittedName>
        <fullName evidence="1">Uncharacterized protein</fullName>
    </submittedName>
</protein>
<proteinExistence type="predicted"/>
<gene>
    <name evidence="1" type="ORF">Tci_870942</name>
</gene>
<feature type="non-terminal residue" evidence="1">
    <location>
        <position position="1"/>
    </location>
</feature>
<dbReference type="AlphaFoldDB" id="A0A699SN66"/>
<organism evidence="1">
    <name type="scientific">Tanacetum cinerariifolium</name>
    <name type="common">Dalmatian daisy</name>
    <name type="synonym">Chrysanthemum cinerariifolium</name>
    <dbReference type="NCBI Taxonomy" id="118510"/>
    <lineage>
        <taxon>Eukaryota</taxon>
        <taxon>Viridiplantae</taxon>
        <taxon>Streptophyta</taxon>
        <taxon>Embryophyta</taxon>
        <taxon>Tracheophyta</taxon>
        <taxon>Spermatophyta</taxon>
        <taxon>Magnoliopsida</taxon>
        <taxon>eudicotyledons</taxon>
        <taxon>Gunneridae</taxon>
        <taxon>Pentapetalae</taxon>
        <taxon>asterids</taxon>
        <taxon>campanulids</taxon>
        <taxon>Asterales</taxon>
        <taxon>Asteraceae</taxon>
        <taxon>Asteroideae</taxon>
        <taxon>Anthemideae</taxon>
        <taxon>Anthemidinae</taxon>
        <taxon>Tanacetum</taxon>
    </lineage>
</organism>
<comment type="caution">
    <text evidence="1">The sequence shown here is derived from an EMBL/GenBank/DDBJ whole genome shotgun (WGS) entry which is preliminary data.</text>
</comment>
<reference evidence="1" key="1">
    <citation type="journal article" date="2019" name="Sci. Rep.">
        <title>Draft genome of Tanacetum cinerariifolium, the natural source of mosquito coil.</title>
        <authorList>
            <person name="Yamashiro T."/>
            <person name="Shiraishi A."/>
            <person name="Satake H."/>
            <person name="Nakayama K."/>
        </authorList>
    </citation>
    <scope>NUCLEOTIDE SEQUENCE</scope>
</reference>
<dbReference type="EMBL" id="BKCJ011175450">
    <property type="protein sequence ID" value="GFC98972.1"/>
    <property type="molecule type" value="Genomic_DNA"/>
</dbReference>
<name>A0A699SN66_TANCI</name>
<accession>A0A699SN66</accession>